<dbReference type="EMBL" id="CP003746">
    <property type="protein sequence ID" value="AFV00020.1"/>
    <property type="molecule type" value="Genomic_DNA"/>
</dbReference>
<dbReference type="InterPro" id="IPR017871">
    <property type="entry name" value="ABC_transporter-like_CS"/>
</dbReference>
<accession>K4KLH5</accession>
<dbReference type="GO" id="GO:0015689">
    <property type="term" value="P:molybdate ion transport"/>
    <property type="evidence" value="ECO:0007669"/>
    <property type="project" value="InterPro"/>
</dbReference>
<keyword evidence="3 8" id="KW-0500">Molybdenum</keyword>
<evidence type="ECO:0000256" key="4">
    <source>
        <dbReference type="ARBA" id="ARBA00022741"/>
    </source>
</evidence>
<dbReference type="GO" id="GO:0016887">
    <property type="term" value="F:ATP hydrolysis activity"/>
    <property type="evidence" value="ECO:0007669"/>
    <property type="project" value="InterPro"/>
</dbReference>
<dbReference type="InterPro" id="IPR050334">
    <property type="entry name" value="Molybdenum_import_ModC"/>
</dbReference>
<evidence type="ECO:0000259" key="10">
    <source>
        <dbReference type="PROSITE" id="PS51866"/>
    </source>
</evidence>
<dbReference type="STRING" id="1117647.M5M_14415"/>
<name>K4KLH5_SIMAS</name>
<dbReference type="RefSeq" id="WP_015048172.1">
    <property type="nucleotide sequence ID" value="NC_018868.3"/>
</dbReference>
<dbReference type="PROSITE" id="PS51866">
    <property type="entry name" value="MOP"/>
    <property type="match status" value="1"/>
</dbReference>
<keyword evidence="4" id="KW-0547">Nucleotide-binding</keyword>
<keyword evidence="2" id="KW-1003">Cell membrane</keyword>
<protein>
    <submittedName>
        <fullName evidence="11">Molybdate ABC transporter ATPase</fullName>
    </submittedName>
</protein>
<evidence type="ECO:0000256" key="6">
    <source>
        <dbReference type="ARBA" id="ARBA00022967"/>
    </source>
</evidence>
<dbReference type="Gene3D" id="2.40.50.100">
    <property type="match status" value="1"/>
</dbReference>
<evidence type="ECO:0000256" key="5">
    <source>
        <dbReference type="ARBA" id="ARBA00022840"/>
    </source>
</evidence>
<keyword evidence="12" id="KW-1185">Reference proteome</keyword>
<dbReference type="InterPro" id="IPR008995">
    <property type="entry name" value="Mo/tungstate-bd_C_term_dom"/>
</dbReference>
<organism evidence="11 12">
    <name type="scientific">Simiduia agarivorans (strain DSM 21679 / JCM 13881 / BCRC 17597 / SA1)</name>
    <dbReference type="NCBI Taxonomy" id="1117647"/>
    <lineage>
        <taxon>Bacteria</taxon>
        <taxon>Pseudomonadati</taxon>
        <taxon>Pseudomonadota</taxon>
        <taxon>Gammaproteobacteria</taxon>
        <taxon>Cellvibrionales</taxon>
        <taxon>Cellvibrionaceae</taxon>
        <taxon>Simiduia</taxon>
    </lineage>
</organism>
<dbReference type="PANTHER" id="PTHR43514:SF4">
    <property type="entry name" value="ABC TRANSPORTER I FAMILY MEMBER 10"/>
    <property type="match status" value="1"/>
</dbReference>
<gene>
    <name evidence="11" type="ordered locus">M5M_14415</name>
</gene>
<dbReference type="SMART" id="SM00382">
    <property type="entry name" value="AAA"/>
    <property type="match status" value="1"/>
</dbReference>
<keyword evidence="6" id="KW-1278">Translocase</keyword>
<dbReference type="Pfam" id="PF00005">
    <property type="entry name" value="ABC_tran"/>
    <property type="match status" value="1"/>
</dbReference>
<dbReference type="GO" id="GO:0005524">
    <property type="term" value="F:ATP binding"/>
    <property type="evidence" value="ECO:0007669"/>
    <property type="project" value="UniProtKB-KW"/>
</dbReference>
<dbReference type="InterPro" id="IPR003439">
    <property type="entry name" value="ABC_transporter-like_ATP-bd"/>
</dbReference>
<evidence type="ECO:0000256" key="8">
    <source>
        <dbReference type="PROSITE-ProRule" id="PRU01213"/>
    </source>
</evidence>
<feature type="domain" description="Mop" evidence="10">
    <location>
        <begin position="273"/>
        <end position="336"/>
    </location>
</feature>
<dbReference type="SUPFAM" id="SSF50331">
    <property type="entry name" value="MOP-like"/>
    <property type="match status" value="1"/>
</dbReference>
<feature type="domain" description="ABC transporter" evidence="9">
    <location>
        <begin position="1"/>
        <end position="218"/>
    </location>
</feature>
<evidence type="ECO:0000256" key="3">
    <source>
        <dbReference type="ARBA" id="ARBA00022505"/>
    </source>
</evidence>
<keyword evidence="1" id="KW-0813">Transport</keyword>
<keyword evidence="7" id="KW-0472">Membrane</keyword>
<dbReference type="Gene3D" id="3.40.50.300">
    <property type="entry name" value="P-loop containing nucleotide triphosphate hydrolases"/>
    <property type="match status" value="1"/>
</dbReference>
<evidence type="ECO:0000256" key="7">
    <source>
        <dbReference type="ARBA" id="ARBA00023136"/>
    </source>
</evidence>
<evidence type="ECO:0000256" key="1">
    <source>
        <dbReference type="ARBA" id="ARBA00022448"/>
    </source>
</evidence>
<keyword evidence="5" id="KW-0067">ATP-binding</keyword>
<dbReference type="HOGENOM" id="CLU_000604_1_1_6"/>
<dbReference type="PROSITE" id="PS00211">
    <property type="entry name" value="ABC_TRANSPORTER_1"/>
    <property type="match status" value="1"/>
</dbReference>
<reference evidence="11 12" key="1">
    <citation type="journal article" date="2013" name="Genome Announc.">
        <title>Complete genome sequence of Simiduia agarivorans SA1(T), a marine bacterium able to degrade a variety of polysaccharides.</title>
        <authorList>
            <person name="Lin S.Y."/>
            <person name="Shieh W.Y."/>
            <person name="Chen J.S."/>
            <person name="Tang S.L."/>
        </authorList>
    </citation>
    <scope>NUCLEOTIDE SEQUENCE [LARGE SCALE GENOMIC DNA]</scope>
    <source>
        <strain evidence="12">DSM 21679 / JCM 13881 / BCRC 17597 / SA1</strain>
    </source>
</reference>
<evidence type="ECO:0000259" key="9">
    <source>
        <dbReference type="PROSITE" id="PS50893"/>
    </source>
</evidence>
<dbReference type="Proteomes" id="UP000000466">
    <property type="component" value="Chromosome"/>
</dbReference>
<dbReference type="eggNOG" id="COG4148">
    <property type="taxonomic scope" value="Bacteria"/>
</dbReference>
<dbReference type="InterPro" id="IPR003593">
    <property type="entry name" value="AAA+_ATPase"/>
</dbReference>
<dbReference type="PROSITE" id="PS50893">
    <property type="entry name" value="ABC_TRANSPORTER_2"/>
    <property type="match status" value="1"/>
</dbReference>
<dbReference type="InterPro" id="IPR027417">
    <property type="entry name" value="P-loop_NTPase"/>
</dbReference>
<dbReference type="InterPro" id="IPR005116">
    <property type="entry name" value="Transp-assoc_OB_typ1"/>
</dbReference>
<dbReference type="KEGG" id="saga:M5M_14415"/>
<dbReference type="AlphaFoldDB" id="K4KLH5"/>
<proteinExistence type="predicted"/>
<evidence type="ECO:0000256" key="2">
    <source>
        <dbReference type="ARBA" id="ARBA00022475"/>
    </source>
</evidence>
<evidence type="ECO:0000313" key="12">
    <source>
        <dbReference type="Proteomes" id="UP000000466"/>
    </source>
</evidence>
<dbReference type="PANTHER" id="PTHR43514">
    <property type="entry name" value="ABC TRANSPORTER I FAMILY MEMBER 10"/>
    <property type="match status" value="1"/>
</dbReference>
<dbReference type="SUPFAM" id="SSF52540">
    <property type="entry name" value="P-loop containing nucleoside triphosphate hydrolases"/>
    <property type="match status" value="1"/>
</dbReference>
<evidence type="ECO:0000313" key="11">
    <source>
        <dbReference type="EMBL" id="AFV00020.1"/>
    </source>
</evidence>
<dbReference type="Pfam" id="PF03459">
    <property type="entry name" value="TOBE"/>
    <property type="match status" value="1"/>
</dbReference>
<dbReference type="InterPro" id="IPR004606">
    <property type="entry name" value="Mop_domain"/>
</dbReference>
<sequence length="336" mass="36629">MNGWHINLLTLPQQPDLTLPTEGVTVLFGQSGCGKTRLLRALAGLDPHRGNISFRQQRWLSGTQTLAPAARKLGMMFQESRLLPHKTVADNIVLGQSIPLPAQLIDALDLTHLLHTRANQLSGGEQRRVALARTLAHQGQAILLDEPLTGLDAERKRNALALIKAAGKEKPVIMVTHQLDELLHVADHLMLMDKTRLCDGQLQALINHPLLVQQRGHAFSILCGEVKPSANGFSTLLLDDGQQIRLVGKQHITERGIAIDARDVSIALTRANDSSILNIVKVRIQSLGDADAAYATLELALGRQTLRALLSGHSIRQLGLAPGQWVYAQIKGTVQI</sequence>
<dbReference type="OrthoDB" id="9802264at2"/>